<reference evidence="1 2" key="1">
    <citation type="journal article" date="2023" name="Int. J. Syst. Evol. Microbiol.">
        <title>Methylocystis iwaonis sp. nov., a type II methane-oxidizing bacterium from surface soil of a rice paddy field in Japan, and emended description of the genus Methylocystis (ex Whittenbury et al. 1970) Bowman et al. 1993.</title>
        <authorList>
            <person name="Kaise H."/>
            <person name="Sawadogo J.B."/>
            <person name="Alam M.S."/>
            <person name="Ueno C."/>
            <person name="Dianou D."/>
            <person name="Shinjo R."/>
            <person name="Asakawa S."/>
        </authorList>
    </citation>
    <scope>NUCLEOTIDE SEQUENCE [LARGE SCALE GENOMIC DNA]</scope>
    <source>
        <strain evidence="1 2">SS37A-Re</strain>
    </source>
</reference>
<evidence type="ECO:0000313" key="2">
    <source>
        <dbReference type="Proteomes" id="UP001317629"/>
    </source>
</evidence>
<protein>
    <recommendedName>
        <fullName evidence="3">CopG family transcriptional regulator</fullName>
    </recommendedName>
</protein>
<proteinExistence type="predicted"/>
<keyword evidence="2" id="KW-1185">Reference proteome</keyword>
<sequence length="75" mass="8410">MISTLKKMLPAIENWPEEDQQALADAAREIAAARAGFYALTPDEERAVAEGLAQADRGDFATEEEMAALWRRFKR</sequence>
<evidence type="ECO:0000313" key="1">
    <source>
        <dbReference type="EMBL" id="BDV34477.1"/>
    </source>
</evidence>
<gene>
    <name evidence="1" type="ORF">SS37A_20060</name>
</gene>
<organism evidence="1 2">
    <name type="scientific">Methylocystis iwaonis</name>
    <dbReference type="NCBI Taxonomy" id="2885079"/>
    <lineage>
        <taxon>Bacteria</taxon>
        <taxon>Pseudomonadati</taxon>
        <taxon>Pseudomonadota</taxon>
        <taxon>Alphaproteobacteria</taxon>
        <taxon>Hyphomicrobiales</taxon>
        <taxon>Methylocystaceae</taxon>
        <taxon>Methylocystis</taxon>
    </lineage>
</organism>
<accession>A0ABM8E9B2</accession>
<name>A0ABM8E9B2_9HYPH</name>
<dbReference type="Proteomes" id="UP001317629">
    <property type="component" value="Chromosome"/>
</dbReference>
<evidence type="ECO:0008006" key="3">
    <source>
        <dbReference type="Google" id="ProtNLM"/>
    </source>
</evidence>
<dbReference type="EMBL" id="AP027142">
    <property type="protein sequence ID" value="BDV34477.1"/>
    <property type="molecule type" value="Genomic_DNA"/>
</dbReference>